<evidence type="ECO:0000313" key="10">
    <source>
        <dbReference type="EMBL" id="KAA2244389.1"/>
    </source>
</evidence>
<dbReference type="GO" id="GO:0000271">
    <property type="term" value="P:polysaccharide biosynthetic process"/>
    <property type="evidence" value="ECO:0007669"/>
    <property type="project" value="UniProtKB-KW"/>
</dbReference>
<keyword evidence="3 10" id="KW-0808">Transferase</keyword>
<feature type="transmembrane region" description="Helical" evidence="8">
    <location>
        <begin position="291"/>
        <end position="315"/>
    </location>
</feature>
<keyword evidence="4 8" id="KW-0812">Transmembrane</keyword>
<evidence type="ECO:0000256" key="8">
    <source>
        <dbReference type="SAM" id="Phobius"/>
    </source>
</evidence>
<gene>
    <name evidence="10" type="ORF">F0L46_00370</name>
</gene>
<reference evidence="10 11" key="2">
    <citation type="submission" date="2019-09" db="EMBL/GenBank/DDBJ databases">
        <authorList>
            <person name="Jin C."/>
        </authorList>
    </citation>
    <scope>NUCLEOTIDE SEQUENCE [LARGE SCALE GENOMIC DNA]</scope>
    <source>
        <strain evidence="10 11">BN140002</strain>
    </source>
</reference>
<feature type="transmembrane region" description="Helical" evidence="8">
    <location>
        <begin position="59"/>
        <end position="79"/>
    </location>
</feature>
<feature type="transmembrane region" description="Helical" evidence="8">
    <location>
        <begin position="100"/>
        <end position="119"/>
    </location>
</feature>
<dbReference type="GO" id="GO:0016020">
    <property type="term" value="C:membrane"/>
    <property type="evidence" value="ECO:0007669"/>
    <property type="project" value="UniProtKB-SubCell"/>
</dbReference>
<keyword evidence="7" id="KW-0270">Exopolysaccharide synthesis</keyword>
<accession>A0A5B2W2C2</accession>
<feature type="domain" description="Bacterial sugar transferase" evidence="9">
    <location>
        <begin position="289"/>
        <end position="471"/>
    </location>
</feature>
<dbReference type="EC" id="2.7.8.31" evidence="10"/>
<comment type="subcellular location">
    <subcellularLocation>
        <location evidence="1">Membrane</location>
        <topology evidence="1">Multi-pass membrane protein</topology>
    </subcellularLocation>
</comment>
<sequence>MRDLAASSASATSGRRALHIPIEWCGALVLGTDAIASLAAGLCASLFYQGWYLGGRPDLPTLTGTQICLTMILLVAQAIGRPKASEAPFVDIRAQSLRLVGIWVGAHLFFIAILFLLKVQHISRGSLLASFGAGLVALVILRTLLCRTLRDFIHRGLMQSRPIALFQDGYDEDLAQQLRRTGHRLVGSFTMPSSRDGASAVDELRPQFEAHVETLRQLNVAEVIVAVDWRDADTLEVLLGALRALPVRVRLVARTGMQQIVGQALGPIGRHSTVEVQRQPISRLDAALKRVMDLVLASLGLLVLSPLLAFVVLLVKLDSPGPALFRQTRIGFNGQPFRIFKFRTMTVMEDGPTIRQATRTDNRITAIGRILRRTSIDELPQLLNVLMGHMSLVGPRPHARAHDDEYSKRVDRYFFRHRVKPGITGWAQVQGCRGETRRLSDMERRIALDLWYIDHWSMWLDLKIIILTVVRINRMTDAY</sequence>
<keyword evidence="11" id="KW-1185">Reference proteome</keyword>
<evidence type="ECO:0000259" key="9">
    <source>
        <dbReference type="Pfam" id="PF02397"/>
    </source>
</evidence>
<dbReference type="InterPro" id="IPR003362">
    <property type="entry name" value="Bact_transf"/>
</dbReference>
<dbReference type="NCBIfam" id="TIGR03025">
    <property type="entry name" value="EPS_sugtrans"/>
    <property type="match status" value="1"/>
</dbReference>
<protein>
    <submittedName>
        <fullName evidence="10">Undecaprenyl-phosphate glucose phosphotransferase</fullName>
        <ecNumber evidence="10">2.7.8.31</ecNumber>
    </submittedName>
</protein>
<comment type="caution">
    <text evidence="10">The sequence shown here is derived from an EMBL/GenBank/DDBJ whole genome shotgun (WGS) entry which is preliminary data.</text>
</comment>
<dbReference type="Pfam" id="PF13727">
    <property type="entry name" value="CoA_binding_3"/>
    <property type="match status" value="1"/>
</dbReference>
<feature type="transmembrane region" description="Helical" evidence="8">
    <location>
        <begin position="125"/>
        <end position="145"/>
    </location>
</feature>
<evidence type="ECO:0000313" key="11">
    <source>
        <dbReference type="Proteomes" id="UP000323142"/>
    </source>
</evidence>
<keyword evidence="5 8" id="KW-1133">Transmembrane helix</keyword>
<proteinExistence type="inferred from homology"/>
<dbReference type="InterPro" id="IPR017475">
    <property type="entry name" value="EPS_sugar_tfrase"/>
</dbReference>
<evidence type="ECO:0000256" key="5">
    <source>
        <dbReference type="ARBA" id="ARBA00022989"/>
    </source>
</evidence>
<evidence type="ECO:0000256" key="1">
    <source>
        <dbReference type="ARBA" id="ARBA00004141"/>
    </source>
</evidence>
<dbReference type="EMBL" id="VUOA01000001">
    <property type="protein sequence ID" value="KAA2244389.1"/>
    <property type="molecule type" value="Genomic_DNA"/>
</dbReference>
<evidence type="ECO:0000256" key="4">
    <source>
        <dbReference type="ARBA" id="ARBA00022692"/>
    </source>
</evidence>
<dbReference type="RefSeq" id="WP_149815045.1">
    <property type="nucleotide sequence ID" value="NZ_VUOA01000001.1"/>
</dbReference>
<evidence type="ECO:0000256" key="7">
    <source>
        <dbReference type="ARBA" id="ARBA00023169"/>
    </source>
</evidence>
<dbReference type="GO" id="GO:0009242">
    <property type="term" value="P:colanic acid biosynthetic process"/>
    <property type="evidence" value="ECO:0007669"/>
    <property type="project" value="TreeGrafter"/>
</dbReference>
<evidence type="ECO:0000256" key="2">
    <source>
        <dbReference type="ARBA" id="ARBA00006464"/>
    </source>
</evidence>
<dbReference type="Pfam" id="PF02397">
    <property type="entry name" value="Bac_transf"/>
    <property type="match status" value="1"/>
</dbReference>
<reference evidence="10 11" key="1">
    <citation type="submission" date="2019-09" db="EMBL/GenBank/DDBJ databases">
        <title>Salinarimonas rosea gen. nov., sp. nov., a new member of the a-2 subgroup of the Proteobacteria.</title>
        <authorList>
            <person name="Liu J."/>
        </authorList>
    </citation>
    <scope>NUCLEOTIDE SEQUENCE [LARGE SCALE GENOMIC DNA]</scope>
    <source>
        <strain evidence="10 11">BN140002</strain>
    </source>
</reference>
<dbReference type="OrthoDB" id="9808602at2"/>
<comment type="similarity">
    <text evidence="2">Belongs to the bacterial sugar transferase family.</text>
</comment>
<name>A0A5B2W2C2_9HYPH</name>
<dbReference type="GO" id="GO:0089702">
    <property type="term" value="F:undecaprenyl-phosphate glucose phosphotransferase activity"/>
    <property type="evidence" value="ECO:0007669"/>
    <property type="project" value="UniProtKB-EC"/>
</dbReference>
<keyword evidence="6 8" id="KW-0472">Membrane</keyword>
<evidence type="ECO:0000256" key="3">
    <source>
        <dbReference type="ARBA" id="ARBA00022679"/>
    </source>
</evidence>
<dbReference type="PANTHER" id="PTHR30576:SF21">
    <property type="entry name" value="UDP-GLUCOSE:UNDECAPRENYL-PHOSPHATE GLUCOSE-1-PHOSPHATE TRANSFERASE"/>
    <property type="match status" value="1"/>
</dbReference>
<organism evidence="10 11">
    <name type="scientific">Salinarimonas soli</name>
    <dbReference type="NCBI Taxonomy" id="1638099"/>
    <lineage>
        <taxon>Bacteria</taxon>
        <taxon>Pseudomonadati</taxon>
        <taxon>Pseudomonadota</taxon>
        <taxon>Alphaproteobacteria</taxon>
        <taxon>Hyphomicrobiales</taxon>
        <taxon>Salinarimonadaceae</taxon>
        <taxon>Salinarimonas</taxon>
    </lineage>
</organism>
<dbReference type="NCBIfam" id="TIGR03023">
    <property type="entry name" value="WcaJ_sugtrans"/>
    <property type="match status" value="1"/>
</dbReference>
<evidence type="ECO:0000256" key="6">
    <source>
        <dbReference type="ARBA" id="ARBA00023136"/>
    </source>
</evidence>
<dbReference type="Proteomes" id="UP000323142">
    <property type="component" value="Unassembled WGS sequence"/>
</dbReference>
<dbReference type="AlphaFoldDB" id="A0A5B2W2C2"/>
<dbReference type="InterPro" id="IPR017473">
    <property type="entry name" value="Undecaprenyl-P_gluc_Ptfrase"/>
</dbReference>
<dbReference type="PANTHER" id="PTHR30576">
    <property type="entry name" value="COLANIC BIOSYNTHESIS UDP-GLUCOSE LIPID CARRIER TRANSFERASE"/>
    <property type="match status" value="1"/>
</dbReference>
<feature type="transmembrane region" description="Helical" evidence="8">
    <location>
        <begin position="24"/>
        <end position="47"/>
    </location>
</feature>